<dbReference type="RefSeq" id="WP_120013761.1">
    <property type="nucleotide sequence ID" value="NZ_QZWZ01000005.1"/>
</dbReference>
<accession>A0A3A5L5S9</accession>
<dbReference type="PANTHER" id="PTHR42896">
    <property type="entry name" value="XYLULOSE-1,5-BISPHOSPHATE (XUBP) PHOSPHATASE"/>
    <property type="match status" value="1"/>
</dbReference>
<dbReference type="Gene3D" id="3.40.50.1000">
    <property type="entry name" value="HAD superfamily/HAD-like"/>
    <property type="match status" value="1"/>
</dbReference>
<dbReference type="OrthoDB" id="9800058at2"/>
<dbReference type="NCBIfam" id="TIGR01509">
    <property type="entry name" value="HAD-SF-IA-v3"/>
    <property type="match status" value="1"/>
</dbReference>
<gene>
    <name evidence="1" type="ORF">D3227_08990</name>
</gene>
<dbReference type="InterPro" id="IPR023214">
    <property type="entry name" value="HAD_sf"/>
</dbReference>
<dbReference type="Pfam" id="PF00702">
    <property type="entry name" value="Hydrolase"/>
    <property type="match status" value="1"/>
</dbReference>
<dbReference type="AlphaFoldDB" id="A0A3A5L5S9"/>
<dbReference type="GO" id="GO:0016787">
    <property type="term" value="F:hydrolase activity"/>
    <property type="evidence" value="ECO:0007669"/>
    <property type="project" value="UniProtKB-KW"/>
</dbReference>
<dbReference type="EMBL" id="QZWZ01000005">
    <property type="protein sequence ID" value="RJT40673.1"/>
    <property type="molecule type" value="Genomic_DNA"/>
</dbReference>
<name>A0A3A5L5S9_9HYPH</name>
<reference evidence="1 2" key="1">
    <citation type="submission" date="2018-09" db="EMBL/GenBank/DDBJ databases">
        <title>Mesorhizobium carmichaelinearum sp. nov. isolated from Carmichaelinea spp. root nodules in New Zealand.</title>
        <authorList>
            <person name="De Meyer S.E."/>
        </authorList>
    </citation>
    <scope>NUCLEOTIDE SEQUENCE [LARGE SCALE GENOMIC DNA]</scope>
    <source>
        <strain evidence="1 2">ICMP19557</strain>
    </source>
</reference>
<comment type="caution">
    <text evidence="1">The sequence shown here is derived from an EMBL/GenBank/DDBJ whole genome shotgun (WGS) entry which is preliminary data.</text>
</comment>
<organism evidence="1 2">
    <name type="scientific">Mesorhizobium waimense</name>
    <dbReference type="NCBI Taxonomy" id="1300307"/>
    <lineage>
        <taxon>Bacteria</taxon>
        <taxon>Pseudomonadati</taxon>
        <taxon>Pseudomonadota</taxon>
        <taxon>Alphaproteobacteria</taxon>
        <taxon>Hyphomicrobiales</taxon>
        <taxon>Phyllobacteriaceae</taxon>
        <taxon>Mesorhizobium</taxon>
    </lineage>
</organism>
<dbReference type="Proteomes" id="UP000272706">
    <property type="component" value="Unassembled WGS sequence"/>
</dbReference>
<keyword evidence="1" id="KW-0378">Hydrolase</keyword>
<evidence type="ECO:0000313" key="1">
    <source>
        <dbReference type="EMBL" id="RJT40673.1"/>
    </source>
</evidence>
<proteinExistence type="predicted"/>
<sequence length="196" mass="20579">MDQIGPAAAAVRRRTAEATAAGLKLAICSTSNERAVQAIVDVMLGPLRSRQIRVFAGDIVPAKKPDPAIYALASVELGAEPRRCLVVEDSNNGLRAALAAGMRCLVTTSSYTLDEDFPTPNAWCRNSVTEMRSRCDFGRATGLRRVGGDRGLSMIGCVSDGGGVSALQSPAISSANPFARNRVARRLSAEGSLTAT</sequence>
<dbReference type="InterPro" id="IPR036412">
    <property type="entry name" value="HAD-like_sf"/>
</dbReference>
<dbReference type="PANTHER" id="PTHR42896:SF2">
    <property type="entry name" value="CBBY-LIKE PROTEIN"/>
    <property type="match status" value="1"/>
</dbReference>
<keyword evidence="2" id="KW-1185">Reference proteome</keyword>
<protein>
    <submittedName>
        <fullName evidence="1">HAD family hydrolase</fullName>
    </submittedName>
</protein>
<dbReference type="SUPFAM" id="SSF56784">
    <property type="entry name" value="HAD-like"/>
    <property type="match status" value="1"/>
</dbReference>
<dbReference type="InterPro" id="IPR044999">
    <property type="entry name" value="CbbY-like"/>
</dbReference>
<evidence type="ECO:0000313" key="2">
    <source>
        <dbReference type="Proteomes" id="UP000272706"/>
    </source>
</evidence>
<dbReference type="InterPro" id="IPR006439">
    <property type="entry name" value="HAD-SF_hydro_IA"/>
</dbReference>